<dbReference type="Proteomes" id="UP000784294">
    <property type="component" value="Unassembled WGS sequence"/>
</dbReference>
<accession>A0A3S5FCL8</accession>
<protein>
    <submittedName>
        <fullName evidence="2">Uncharacterized protein</fullName>
    </submittedName>
</protein>
<evidence type="ECO:0000313" key="2">
    <source>
        <dbReference type="EMBL" id="VEL13407.1"/>
    </source>
</evidence>
<sequence length="89" mass="9522">MSCSADIRYVTEESSAKINRGRRVKKAKSSTSLDHIVKKACSGSRVPSAPSRGGLTDKGRKSAVAFSESNRGKKAGRIKKDKPKPSTSN</sequence>
<organism evidence="2 3">
    <name type="scientific">Protopolystoma xenopodis</name>
    <dbReference type="NCBI Taxonomy" id="117903"/>
    <lineage>
        <taxon>Eukaryota</taxon>
        <taxon>Metazoa</taxon>
        <taxon>Spiralia</taxon>
        <taxon>Lophotrochozoa</taxon>
        <taxon>Platyhelminthes</taxon>
        <taxon>Monogenea</taxon>
        <taxon>Polyopisthocotylea</taxon>
        <taxon>Polystomatidea</taxon>
        <taxon>Polystomatidae</taxon>
        <taxon>Protopolystoma</taxon>
    </lineage>
</organism>
<evidence type="ECO:0000256" key="1">
    <source>
        <dbReference type="SAM" id="MobiDB-lite"/>
    </source>
</evidence>
<keyword evidence="3" id="KW-1185">Reference proteome</keyword>
<proteinExistence type="predicted"/>
<dbReference type="AlphaFoldDB" id="A0A3S5FCL8"/>
<reference evidence="2" key="1">
    <citation type="submission" date="2018-11" db="EMBL/GenBank/DDBJ databases">
        <authorList>
            <consortium name="Pathogen Informatics"/>
        </authorList>
    </citation>
    <scope>NUCLEOTIDE SEQUENCE</scope>
</reference>
<evidence type="ECO:0000313" key="3">
    <source>
        <dbReference type="Proteomes" id="UP000784294"/>
    </source>
</evidence>
<comment type="caution">
    <text evidence="2">The sequence shown here is derived from an EMBL/GenBank/DDBJ whole genome shotgun (WGS) entry which is preliminary data.</text>
</comment>
<name>A0A3S5FCL8_9PLAT</name>
<feature type="compositionally biased region" description="Basic residues" evidence="1">
    <location>
        <begin position="72"/>
        <end position="82"/>
    </location>
</feature>
<gene>
    <name evidence="2" type="ORF">PXEA_LOCUS6847</name>
</gene>
<feature type="region of interest" description="Disordered" evidence="1">
    <location>
        <begin position="39"/>
        <end position="89"/>
    </location>
</feature>
<dbReference type="EMBL" id="CAAALY010017683">
    <property type="protein sequence ID" value="VEL13407.1"/>
    <property type="molecule type" value="Genomic_DNA"/>
</dbReference>